<dbReference type="Pfam" id="PF08238">
    <property type="entry name" value="Sel1"/>
    <property type="match status" value="4"/>
</dbReference>
<feature type="region of interest" description="Disordered" evidence="2">
    <location>
        <begin position="750"/>
        <end position="859"/>
    </location>
</feature>
<evidence type="ECO:0000313" key="5">
    <source>
        <dbReference type="Proteomes" id="UP000253420"/>
    </source>
</evidence>
<dbReference type="InterPro" id="IPR006597">
    <property type="entry name" value="Sel1-like"/>
</dbReference>
<dbReference type="EMBL" id="QOZG01000002">
    <property type="protein sequence ID" value="RCS24698.1"/>
    <property type="molecule type" value="Genomic_DNA"/>
</dbReference>
<dbReference type="AlphaFoldDB" id="A0A368K5N1"/>
<feature type="coiled-coil region" evidence="1">
    <location>
        <begin position="16"/>
        <end position="43"/>
    </location>
</feature>
<name>A0A368K5N1_9HYPH</name>
<dbReference type="InterPro" id="IPR036365">
    <property type="entry name" value="PGBD-like_sf"/>
</dbReference>
<evidence type="ECO:0000259" key="3">
    <source>
        <dbReference type="Pfam" id="PF01471"/>
    </source>
</evidence>
<dbReference type="SMART" id="SM00671">
    <property type="entry name" value="SEL1"/>
    <property type="match status" value="4"/>
</dbReference>
<dbReference type="InterPro" id="IPR036366">
    <property type="entry name" value="PGBDSf"/>
</dbReference>
<gene>
    <name evidence="4" type="ORF">DUT91_04240</name>
</gene>
<dbReference type="PANTHER" id="PTHR11102">
    <property type="entry name" value="SEL-1-LIKE PROTEIN"/>
    <property type="match status" value="1"/>
</dbReference>
<dbReference type="RefSeq" id="WP_114439145.1">
    <property type="nucleotide sequence ID" value="NZ_QOZG01000002.1"/>
</dbReference>
<accession>A0A368K5N1</accession>
<dbReference type="Gene3D" id="1.10.101.10">
    <property type="entry name" value="PGBD-like superfamily/PGBD"/>
    <property type="match status" value="1"/>
</dbReference>
<feature type="coiled-coil region" evidence="1">
    <location>
        <begin position="256"/>
        <end position="330"/>
    </location>
</feature>
<dbReference type="InterPro" id="IPR002477">
    <property type="entry name" value="Peptidoglycan-bd-like"/>
</dbReference>
<dbReference type="Proteomes" id="UP000253420">
    <property type="component" value="Unassembled WGS sequence"/>
</dbReference>
<evidence type="ECO:0000313" key="4">
    <source>
        <dbReference type="EMBL" id="RCS24698.1"/>
    </source>
</evidence>
<dbReference type="SUPFAM" id="SSF81901">
    <property type="entry name" value="HCP-like"/>
    <property type="match status" value="1"/>
</dbReference>
<reference evidence="4 5" key="1">
    <citation type="submission" date="2018-07" db="EMBL/GenBank/DDBJ databases">
        <title>The draft genome of Phyllobacterium salinisoli.</title>
        <authorList>
            <person name="Liu L."/>
            <person name="Li L."/>
            <person name="Zhang X."/>
            <person name="Liang L."/>
        </authorList>
    </citation>
    <scope>NUCLEOTIDE SEQUENCE [LARGE SCALE GENOMIC DNA]</scope>
    <source>
        <strain evidence="4 5">LLAN61</strain>
    </source>
</reference>
<dbReference type="InterPro" id="IPR011990">
    <property type="entry name" value="TPR-like_helical_dom_sf"/>
</dbReference>
<evidence type="ECO:0000256" key="2">
    <source>
        <dbReference type="SAM" id="MobiDB-lite"/>
    </source>
</evidence>
<feature type="compositionally biased region" description="Polar residues" evidence="2">
    <location>
        <begin position="826"/>
        <end position="838"/>
    </location>
</feature>
<dbReference type="SUPFAM" id="SSF47090">
    <property type="entry name" value="PGBD-like"/>
    <property type="match status" value="1"/>
</dbReference>
<dbReference type="OrthoDB" id="5295703at2"/>
<dbReference type="Gene3D" id="1.25.40.10">
    <property type="entry name" value="Tetratricopeptide repeat domain"/>
    <property type="match status" value="1"/>
</dbReference>
<dbReference type="InterPro" id="IPR050767">
    <property type="entry name" value="Sel1_AlgK"/>
</dbReference>
<dbReference type="Pfam" id="PF01471">
    <property type="entry name" value="PG_binding_1"/>
    <property type="match status" value="1"/>
</dbReference>
<keyword evidence="1" id="KW-0175">Coiled coil</keyword>
<feature type="region of interest" description="Disordered" evidence="2">
    <location>
        <begin position="564"/>
        <end position="621"/>
    </location>
</feature>
<keyword evidence="5" id="KW-1185">Reference proteome</keyword>
<proteinExistence type="predicted"/>
<evidence type="ECO:0000256" key="1">
    <source>
        <dbReference type="SAM" id="Coils"/>
    </source>
</evidence>
<comment type="caution">
    <text evidence="4">The sequence shown here is derived from an EMBL/GenBank/DDBJ whole genome shotgun (WGS) entry which is preliminary data.</text>
</comment>
<feature type="domain" description="Peptidoglycan binding-like" evidence="3">
    <location>
        <begin position="1080"/>
        <end position="1133"/>
    </location>
</feature>
<sequence>MKNQRSPLEDLNAQRVRRMASPLDDLNKTLEELENRLQGLGAPRISRTPVPFSDEAVADYGSIYRSERENGRDNGAGLSTIAEELKQLRGELRQEMSSTMRREFELINRDMERLRQSALQEGYSAHLGEELARISESVRILSERTDSGTAQELRRELEELKRTVQTLAREESVRRLSHRWDSFDERFDAFEQRQISTPPQFMKQVDKRLDEISRAILSSSVARRPDQEDVKRLERIEARLTSLAGQIEAAPQDDVSDTLLRRMTELSQRVDALAERSALPDRTIERLVEQMNALADHVEKTTRNSSGTDYHDLEDRLSFIARKLEDAEQRAAMPDPIFIREIDRRFEELAQRLDDHYAASSVYDVRLIENLEGRIEDLSQQLSVNAAQASAHSGFPGHEIFRNLEVQVAEIARHLSQPAPRAPDLEDIKPRLDSIEKSLKSNRETMLDAARQAAEDAIRHVMKNGSAGDAAIAHQLAHDLKSLERLARGSDERSARTFETIHDTLMKIVDRLGKLEQEVSKPGKAAGKSVIATAPSLDFEAGRDMAQASPRSPAAAAAEAALAAIKSDGRTSPGTPDERERKKSSMFGGLAKAVKGRGKGESATETPPRVSKADPSFASSSKMAEPLEVMDPQLANQPLEPGSGLPDLNTIMKRVRDERRERGNEPASDVGKADFIVAARRAAQAAAAESERLKKTVEKPGAKKRSALGGMIHRQRKPILMAIGAIMIAMAGLQIGTAFLSQEDGENVFGKTSDMSDAPLAAPGIDTNSTAAVPQVDADPSQPVQAPKADMQTATPPAEQPIAAPAAPDAISPESRVEAPAPADNAASTQPSGPQTDANAPAKAAEDKTPPAIPAIPDEAGPTALREAAAKGDPKALFEIGNRYTDGRGVQSDYAKAAQWYELSAAMGFAPAEYRLGNFNEKGLGMPRDTAKAKTWYQLAAQQGNASAMHNLAVLFAMGPDGAPDNDSAARWFGKAAELGVKDSQFNLGILAAKGLGMPQNLEESYKWFALAAKAGDKDAEQKREAVAKVLKPEQLERAKSAVELWKAKQLDEAANSVDVPDAWQAEKLTTTSSVDMKKAVRNIQLILTKSGYDAGSADGMMGAKTRDAIAAFQKAHGMKPTGEVDQPLVEALLKQNEQISMAAKP</sequence>
<dbReference type="PANTHER" id="PTHR11102:SF160">
    <property type="entry name" value="ERAD-ASSOCIATED E3 UBIQUITIN-PROTEIN LIGASE COMPONENT HRD3"/>
    <property type="match status" value="1"/>
</dbReference>
<feature type="compositionally biased region" description="Low complexity" evidence="2">
    <location>
        <begin position="792"/>
        <end position="814"/>
    </location>
</feature>
<organism evidence="4 5">
    <name type="scientific">Phyllobacterium salinisoli</name>
    <dbReference type="NCBI Taxonomy" id="1899321"/>
    <lineage>
        <taxon>Bacteria</taxon>
        <taxon>Pseudomonadati</taxon>
        <taxon>Pseudomonadota</taxon>
        <taxon>Alphaproteobacteria</taxon>
        <taxon>Hyphomicrobiales</taxon>
        <taxon>Phyllobacteriaceae</taxon>
        <taxon>Phyllobacterium</taxon>
    </lineage>
</organism>
<protein>
    <submittedName>
        <fullName evidence="4">Peptidoglycan-binding protein</fullName>
    </submittedName>
</protein>